<proteinExistence type="predicted"/>
<dbReference type="RefSeq" id="WP_022505602.1">
    <property type="nucleotide sequence ID" value="NZ_CP039381.1"/>
</dbReference>
<sequence length="60" mass="6665">MDKTNKNHSIRCTVTSCENHNMSENYCALDTVNIGTHEPHPSESKCVDCESFVAKSKCSC</sequence>
<evidence type="ECO:0000313" key="2">
    <source>
        <dbReference type="EMBL" id="QCT07330.1"/>
    </source>
</evidence>
<dbReference type="EMBL" id="CP039381">
    <property type="protein sequence ID" value="QCT07330.1"/>
    <property type="molecule type" value="Genomic_DNA"/>
</dbReference>
<dbReference type="AlphaFoldDB" id="A0A4P8XZ04"/>
<gene>
    <name evidence="2" type="ORF">E5Z56_08150</name>
</gene>
<evidence type="ECO:0000259" key="1">
    <source>
        <dbReference type="Pfam" id="PF07561"/>
    </source>
</evidence>
<dbReference type="KEGG" id="ruj:E5Z56_08150"/>
<dbReference type="InterPro" id="IPR011437">
    <property type="entry name" value="DUF1540"/>
</dbReference>
<organism evidence="2 3">
    <name type="scientific">Ruminococcus bovis</name>
    <dbReference type="NCBI Taxonomy" id="2564099"/>
    <lineage>
        <taxon>Bacteria</taxon>
        <taxon>Bacillati</taxon>
        <taxon>Bacillota</taxon>
        <taxon>Clostridia</taxon>
        <taxon>Eubacteriales</taxon>
        <taxon>Oscillospiraceae</taxon>
        <taxon>Ruminococcus</taxon>
    </lineage>
</organism>
<evidence type="ECO:0000313" key="3">
    <source>
        <dbReference type="Proteomes" id="UP000301475"/>
    </source>
</evidence>
<reference evidence="2 3" key="1">
    <citation type="submission" date="2019-04" db="EMBL/GenBank/DDBJ databases">
        <authorList>
            <person name="Embree M."/>
            <person name="Gaffney J.R."/>
        </authorList>
    </citation>
    <scope>NUCLEOTIDE SEQUENCE [LARGE SCALE GENOMIC DNA]</scope>
    <source>
        <strain evidence="2 3">JE7A12</strain>
    </source>
</reference>
<keyword evidence="3" id="KW-1185">Reference proteome</keyword>
<dbReference type="Pfam" id="PF07561">
    <property type="entry name" value="DUF1540"/>
    <property type="match status" value="1"/>
</dbReference>
<protein>
    <submittedName>
        <fullName evidence="2">DUF1540 domain-containing protein</fullName>
    </submittedName>
</protein>
<accession>A0A4P8XZ04</accession>
<feature type="domain" description="DUF1540" evidence="1">
    <location>
        <begin position="10"/>
        <end position="52"/>
    </location>
</feature>
<dbReference type="Proteomes" id="UP000301475">
    <property type="component" value="Chromosome"/>
</dbReference>
<dbReference type="OrthoDB" id="1756089at2"/>
<name>A0A4P8XZ04_9FIRM</name>